<dbReference type="AlphaFoldDB" id="A0A061ICQ8"/>
<dbReference type="Pfam" id="PF03137">
    <property type="entry name" value="OATP"/>
    <property type="match status" value="1"/>
</dbReference>
<dbReference type="GO" id="GO:0015347">
    <property type="term" value="F:sodium-independent organic anion transmembrane transporter activity"/>
    <property type="evidence" value="ECO:0007669"/>
    <property type="project" value="TreeGrafter"/>
</dbReference>
<dbReference type="EMBL" id="KE668814">
    <property type="protein sequence ID" value="ERE83435.1"/>
    <property type="molecule type" value="Genomic_DNA"/>
</dbReference>
<evidence type="ECO:0000256" key="1">
    <source>
        <dbReference type="ARBA" id="ARBA00004651"/>
    </source>
</evidence>
<organism evidence="8 9">
    <name type="scientific">Cricetulus griseus</name>
    <name type="common">Chinese hamster</name>
    <name type="synonym">Cricetulus barabensis griseus</name>
    <dbReference type="NCBI Taxonomy" id="10029"/>
    <lineage>
        <taxon>Eukaryota</taxon>
        <taxon>Metazoa</taxon>
        <taxon>Chordata</taxon>
        <taxon>Craniata</taxon>
        <taxon>Vertebrata</taxon>
        <taxon>Euteleostomi</taxon>
        <taxon>Mammalia</taxon>
        <taxon>Eutheria</taxon>
        <taxon>Euarchontoglires</taxon>
        <taxon>Glires</taxon>
        <taxon>Rodentia</taxon>
        <taxon>Myomorpha</taxon>
        <taxon>Muroidea</taxon>
        <taxon>Cricetidae</taxon>
        <taxon>Cricetinae</taxon>
        <taxon>Cricetulus</taxon>
    </lineage>
</organism>
<reference evidence="9" key="1">
    <citation type="journal article" date="2013" name="Nat. Biotechnol.">
        <title>Chinese hamster genome sequenced from sorted chromosomes.</title>
        <authorList>
            <person name="Brinkrolf K."/>
            <person name="Rupp O."/>
            <person name="Laux H."/>
            <person name="Kollin F."/>
            <person name="Ernst W."/>
            <person name="Linke B."/>
            <person name="Kofler R."/>
            <person name="Romand S."/>
            <person name="Hesse F."/>
            <person name="Budach W.E."/>
            <person name="Galosy S."/>
            <person name="Muller D."/>
            <person name="Noll T."/>
            <person name="Wienberg J."/>
            <person name="Jostock T."/>
            <person name="Leonard M."/>
            <person name="Grillari J."/>
            <person name="Tauch A."/>
            <person name="Goesmann A."/>
            <person name="Helk B."/>
            <person name="Mott J.E."/>
            <person name="Puhler A."/>
            <person name="Borth N."/>
        </authorList>
    </citation>
    <scope>NUCLEOTIDE SEQUENCE [LARGE SCALE GENOMIC DNA]</scope>
    <source>
        <strain evidence="9">17A/GY</strain>
    </source>
</reference>
<evidence type="ECO:0000256" key="2">
    <source>
        <dbReference type="ARBA" id="ARBA00022475"/>
    </source>
</evidence>
<dbReference type="PROSITE" id="PS51465">
    <property type="entry name" value="KAZAL_2"/>
    <property type="match status" value="1"/>
</dbReference>
<dbReference type="PANTHER" id="PTHR11388:SF95">
    <property type="entry name" value="SOLUTE CARRIER ORGANIC ANION TRANSPORTER FAMILY MEMBER 6A1"/>
    <property type="match status" value="1"/>
</dbReference>
<sequence length="123" mass="13488">MIVIPGMAIGHFVGGLIVDRLEMNSKSKLRFTVVTSIIALGLFMLILFVKCETVKFAGINEDYEGSGNLGNLTAPCNEKCACPSSIYASICGRDDIEYFSPCFAGCRASKYLDNEKLLWQYGL</sequence>
<comment type="subcellular location">
    <subcellularLocation>
        <location evidence="1">Cell membrane</location>
        <topology evidence="1">Multi-pass membrane protein</topology>
    </subcellularLocation>
</comment>
<evidence type="ECO:0000313" key="9">
    <source>
        <dbReference type="Proteomes" id="UP000030759"/>
    </source>
</evidence>
<keyword evidence="4 6" id="KW-1133">Transmembrane helix</keyword>
<dbReference type="PANTHER" id="PTHR11388">
    <property type="entry name" value="ORGANIC ANION TRANSPORTER"/>
    <property type="match status" value="1"/>
</dbReference>
<evidence type="ECO:0000259" key="7">
    <source>
        <dbReference type="PROSITE" id="PS51465"/>
    </source>
</evidence>
<dbReference type="InterPro" id="IPR036058">
    <property type="entry name" value="Kazal_dom_sf"/>
</dbReference>
<accession>A0A061ICQ8</accession>
<keyword evidence="3 6" id="KW-0812">Transmembrane</keyword>
<protein>
    <submittedName>
        <fullName evidence="8">Solute carrier organic anion transporter family member 6A1-like protein</fullName>
    </submittedName>
</protein>
<feature type="domain" description="Kazal-like" evidence="7">
    <location>
        <begin position="70"/>
        <end position="123"/>
    </location>
</feature>
<feature type="transmembrane region" description="Helical" evidence="6">
    <location>
        <begin position="29"/>
        <end position="49"/>
    </location>
</feature>
<proteinExistence type="predicted"/>
<evidence type="ECO:0000313" key="8">
    <source>
        <dbReference type="EMBL" id="ERE83435.1"/>
    </source>
</evidence>
<evidence type="ECO:0000256" key="5">
    <source>
        <dbReference type="ARBA" id="ARBA00023136"/>
    </source>
</evidence>
<dbReference type="GO" id="GO:0016323">
    <property type="term" value="C:basolateral plasma membrane"/>
    <property type="evidence" value="ECO:0007669"/>
    <property type="project" value="TreeGrafter"/>
</dbReference>
<dbReference type="InterPro" id="IPR004156">
    <property type="entry name" value="OATP"/>
</dbReference>
<dbReference type="Proteomes" id="UP000030759">
    <property type="component" value="Unassembled WGS sequence"/>
</dbReference>
<dbReference type="SUPFAM" id="SSF100895">
    <property type="entry name" value="Kazal-type serine protease inhibitors"/>
    <property type="match status" value="1"/>
</dbReference>
<keyword evidence="5 6" id="KW-0472">Membrane</keyword>
<keyword evidence="2" id="KW-1003">Cell membrane</keyword>
<name>A0A061ICQ8_CRIGR</name>
<gene>
    <name evidence="8" type="ORF">H671_2g6710</name>
</gene>
<evidence type="ECO:0000256" key="4">
    <source>
        <dbReference type="ARBA" id="ARBA00022989"/>
    </source>
</evidence>
<dbReference type="InterPro" id="IPR002350">
    <property type="entry name" value="Kazal_dom"/>
</dbReference>
<dbReference type="GO" id="GO:0043252">
    <property type="term" value="P:sodium-independent organic anion transport"/>
    <property type="evidence" value="ECO:0007669"/>
    <property type="project" value="TreeGrafter"/>
</dbReference>
<evidence type="ECO:0000256" key="3">
    <source>
        <dbReference type="ARBA" id="ARBA00022692"/>
    </source>
</evidence>
<evidence type="ECO:0000256" key="6">
    <source>
        <dbReference type="SAM" id="Phobius"/>
    </source>
</evidence>